<accession>A0A0A9HMU4</accession>
<sequence>MHLSGKHWFRFDKSGSILY</sequence>
<protein>
    <submittedName>
        <fullName evidence="1">Uncharacterized protein</fullName>
    </submittedName>
</protein>
<proteinExistence type="predicted"/>
<name>A0A0A9HMU4_ARUDO</name>
<dbReference type="AlphaFoldDB" id="A0A0A9HMU4"/>
<evidence type="ECO:0000313" key="1">
    <source>
        <dbReference type="EMBL" id="JAE36196.1"/>
    </source>
</evidence>
<organism evidence="1">
    <name type="scientific">Arundo donax</name>
    <name type="common">Giant reed</name>
    <name type="synonym">Donax arundinaceus</name>
    <dbReference type="NCBI Taxonomy" id="35708"/>
    <lineage>
        <taxon>Eukaryota</taxon>
        <taxon>Viridiplantae</taxon>
        <taxon>Streptophyta</taxon>
        <taxon>Embryophyta</taxon>
        <taxon>Tracheophyta</taxon>
        <taxon>Spermatophyta</taxon>
        <taxon>Magnoliopsida</taxon>
        <taxon>Liliopsida</taxon>
        <taxon>Poales</taxon>
        <taxon>Poaceae</taxon>
        <taxon>PACMAD clade</taxon>
        <taxon>Arundinoideae</taxon>
        <taxon>Arundineae</taxon>
        <taxon>Arundo</taxon>
    </lineage>
</organism>
<reference evidence="1" key="2">
    <citation type="journal article" date="2015" name="Data Brief">
        <title>Shoot transcriptome of the giant reed, Arundo donax.</title>
        <authorList>
            <person name="Barrero R.A."/>
            <person name="Guerrero F.D."/>
            <person name="Moolhuijzen P."/>
            <person name="Goolsby J.A."/>
            <person name="Tidwell J."/>
            <person name="Bellgard S.E."/>
            <person name="Bellgard M.I."/>
        </authorList>
    </citation>
    <scope>NUCLEOTIDE SEQUENCE</scope>
    <source>
        <tissue evidence="1">Shoot tissue taken approximately 20 cm above the soil surface</tissue>
    </source>
</reference>
<dbReference type="EMBL" id="GBRH01161700">
    <property type="protein sequence ID" value="JAE36196.1"/>
    <property type="molecule type" value="Transcribed_RNA"/>
</dbReference>
<reference evidence="1" key="1">
    <citation type="submission" date="2014-09" db="EMBL/GenBank/DDBJ databases">
        <authorList>
            <person name="Magalhaes I.L.F."/>
            <person name="Oliveira U."/>
            <person name="Santos F.R."/>
            <person name="Vidigal T.H.D.A."/>
            <person name="Brescovit A.D."/>
            <person name="Santos A.J."/>
        </authorList>
    </citation>
    <scope>NUCLEOTIDE SEQUENCE</scope>
    <source>
        <tissue evidence="1">Shoot tissue taken approximately 20 cm above the soil surface</tissue>
    </source>
</reference>